<reference evidence="2" key="1">
    <citation type="submission" date="2022-07" db="EMBL/GenBank/DDBJ databases">
        <title>Phylogenomic reconstructions and comparative analyses of Kickxellomycotina fungi.</title>
        <authorList>
            <person name="Reynolds N.K."/>
            <person name="Stajich J.E."/>
            <person name="Barry K."/>
            <person name="Grigoriev I.V."/>
            <person name="Crous P."/>
            <person name="Smith M.E."/>
        </authorList>
    </citation>
    <scope>NUCLEOTIDE SEQUENCE</scope>
    <source>
        <strain evidence="2">NBRC 105414</strain>
    </source>
</reference>
<dbReference type="Proteomes" id="UP001140217">
    <property type="component" value="Unassembled WGS sequence"/>
</dbReference>
<evidence type="ECO:0000313" key="2">
    <source>
        <dbReference type="EMBL" id="KAJ2778607.1"/>
    </source>
</evidence>
<dbReference type="EMBL" id="JANBUL010000219">
    <property type="protein sequence ID" value="KAJ2778607.1"/>
    <property type="molecule type" value="Genomic_DNA"/>
</dbReference>
<dbReference type="Gene3D" id="1.10.30.10">
    <property type="entry name" value="High mobility group box domain"/>
    <property type="match status" value="1"/>
</dbReference>
<name>A0A9W8H991_9FUNG</name>
<dbReference type="InterPro" id="IPR056775">
    <property type="entry name" value="YABBY_C"/>
</dbReference>
<dbReference type="InterPro" id="IPR036910">
    <property type="entry name" value="HMG_box_dom_sf"/>
</dbReference>
<evidence type="ECO:0000313" key="3">
    <source>
        <dbReference type="Proteomes" id="UP001140217"/>
    </source>
</evidence>
<keyword evidence="3" id="KW-1185">Reference proteome</keyword>
<sequence>MEAGLRNAFLDYCGGGGQQALVQQLTALRAELARYHSAHECAKEQPEVGPLLATLARSRAVASSSEATRAVIDAALEYSKAACAGPYANQRAALWFSRVVQSLLAAAGPPRGRARGLPDCVAFADEAGARRAEVQRLVRQRAAGQQPEPAWDRVFAACCGPDRAALLEHLAPALDERAWAQLAQHRLAADHGLLLLARLPPECATMQVLHLLAEPDAASADVGRVVRAVLADAALARQMADDVARLVLRTGDWRVAEMWMRLCRGPHVALRLATERGEDLAELFGGGDDDDDDDDGVPAAQTRLWRQWRCVAAARALDPPAAALRTWLGAVAAAGGGYAFRLLDRHFGAGPGARLAERRVVLREAALEVAAFAWAPLGAGGAARDGVVRCWHEARAGDGGGIGTRAKGAGWPIGQIGCAASTKAAKPKATKAKVAKASTGKKMTPYNKYMKTEIAKVKQENPGLNHKEAFKMVALRWKTAPENPKAIAA</sequence>
<dbReference type="AlphaFoldDB" id="A0A9W8H991"/>
<evidence type="ECO:0000259" key="1">
    <source>
        <dbReference type="Pfam" id="PF04690"/>
    </source>
</evidence>
<accession>A0A9W8H991</accession>
<organism evidence="2 3">
    <name type="scientific">Coemansia javaensis</name>
    <dbReference type="NCBI Taxonomy" id="2761396"/>
    <lineage>
        <taxon>Eukaryota</taxon>
        <taxon>Fungi</taxon>
        <taxon>Fungi incertae sedis</taxon>
        <taxon>Zoopagomycota</taxon>
        <taxon>Kickxellomycotina</taxon>
        <taxon>Kickxellomycetes</taxon>
        <taxon>Kickxellales</taxon>
        <taxon>Kickxellaceae</taxon>
        <taxon>Coemansia</taxon>
    </lineage>
</organism>
<dbReference type="SUPFAM" id="SSF47095">
    <property type="entry name" value="HMG-box"/>
    <property type="match status" value="1"/>
</dbReference>
<dbReference type="OrthoDB" id="5570647at2759"/>
<feature type="domain" description="YABBY protein C-terminal" evidence="1">
    <location>
        <begin position="445"/>
        <end position="483"/>
    </location>
</feature>
<protein>
    <recommendedName>
        <fullName evidence="1">YABBY protein C-terminal domain-containing protein</fullName>
    </recommendedName>
</protein>
<dbReference type="CDD" id="cd00084">
    <property type="entry name" value="HMG-box_SF"/>
    <property type="match status" value="1"/>
</dbReference>
<comment type="caution">
    <text evidence="2">The sequence shown here is derived from an EMBL/GenBank/DDBJ whole genome shotgun (WGS) entry which is preliminary data.</text>
</comment>
<proteinExistence type="predicted"/>
<gene>
    <name evidence="2" type="ORF">H4R18_004486</name>
</gene>
<dbReference type="Pfam" id="PF04690">
    <property type="entry name" value="YABBY"/>
    <property type="match status" value="1"/>
</dbReference>